<evidence type="ECO:0000313" key="9">
    <source>
        <dbReference type="Proteomes" id="UP001432027"/>
    </source>
</evidence>
<evidence type="ECO:0000256" key="2">
    <source>
        <dbReference type="ARBA" id="ARBA00022692"/>
    </source>
</evidence>
<proteinExistence type="predicted"/>
<comment type="subcellular location">
    <subcellularLocation>
        <location evidence="1">Golgi apparatus membrane</location>
        <topology evidence="1">Single-pass type II membrane protein</topology>
    </subcellularLocation>
</comment>
<dbReference type="PANTHER" id="PTHR12270">
    <property type="entry name" value="GLYCOSYLTRANSFERASE-RELATED"/>
    <property type="match status" value="1"/>
</dbReference>
<keyword evidence="9" id="KW-1185">Reference proteome</keyword>
<protein>
    <recommendedName>
        <fullName evidence="10">Glycosyltransferase</fullName>
    </recommendedName>
</protein>
<dbReference type="AlphaFoldDB" id="A0AAV5ULM4"/>
<feature type="non-terminal residue" evidence="8">
    <location>
        <position position="1"/>
    </location>
</feature>
<evidence type="ECO:0000256" key="4">
    <source>
        <dbReference type="ARBA" id="ARBA00022989"/>
    </source>
</evidence>
<dbReference type="SUPFAM" id="SSF53448">
    <property type="entry name" value="Nucleotide-diphospho-sugar transferases"/>
    <property type="match status" value="1"/>
</dbReference>
<gene>
    <name evidence="8" type="ORF">PENTCL1PPCAC_30101</name>
</gene>
<accession>A0AAV5ULM4</accession>
<dbReference type="EMBL" id="BTSX01000006">
    <property type="protein sequence ID" value="GMT07927.1"/>
    <property type="molecule type" value="Genomic_DNA"/>
</dbReference>
<dbReference type="Proteomes" id="UP001432027">
    <property type="component" value="Unassembled WGS sequence"/>
</dbReference>
<dbReference type="Pfam" id="PF01501">
    <property type="entry name" value="Glyco_transf_8"/>
    <property type="match status" value="1"/>
</dbReference>
<dbReference type="PANTHER" id="PTHR12270:SF25">
    <property type="entry name" value="GLYCOSYLTRANSFERASE-LIKE PROTEIN LARGE"/>
    <property type="match status" value="1"/>
</dbReference>
<evidence type="ECO:0000256" key="1">
    <source>
        <dbReference type="ARBA" id="ARBA00004323"/>
    </source>
</evidence>
<organism evidence="8 9">
    <name type="scientific">Pristionchus entomophagus</name>
    <dbReference type="NCBI Taxonomy" id="358040"/>
    <lineage>
        <taxon>Eukaryota</taxon>
        <taxon>Metazoa</taxon>
        <taxon>Ecdysozoa</taxon>
        <taxon>Nematoda</taxon>
        <taxon>Chromadorea</taxon>
        <taxon>Rhabditida</taxon>
        <taxon>Rhabditina</taxon>
        <taxon>Diplogasteromorpha</taxon>
        <taxon>Diplogasteroidea</taxon>
        <taxon>Neodiplogasteridae</taxon>
        <taxon>Pristionchus</taxon>
    </lineage>
</organism>
<dbReference type="GO" id="GO:0042285">
    <property type="term" value="F:xylosyltransferase activity"/>
    <property type="evidence" value="ECO:0007669"/>
    <property type="project" value="TreeGrafter"/>
</dbReference>
<keyword evidence="7" id="KW-0325">Glycoprotein</keyword>
<dbReference type="FunFam" id="3.90.550.10:FF:000016">
    <property type="entry name" value="LARGE xylosyl- and glucuronyltransferase 2"/>
    <property type="match status" value="1"/>
</dbReference>
<dbReference type="Pfam" id="PF13896">
    <property type="entry name" value="Glyco_transf_49"/>
    <property type="match status" value="1"/>
</dbReference>
<evidence type="ECO:0000256" key="7">
    <source>
        <dbReference type="ARBA" id="ARBA00023180"/>
    </source>
</evidence>
<dbReference type="InterPro" id="IPR002495">
    <property type="entry name" value="Glyco_trans_8"/>
</dbReference>
<dbReference type="InterPro" id="IPR051292">
    <property type="entry name" value="Xyl/GlcA_transferase"/>
</dbReference>
<keyword evidence="2" id="KW-0812">Transmembrane</keyword>
<reference evidence="8" key="1">
    <citation type="submission" date="2023-10" db="EMBL/GenBank/DDBJ databases">
        <title>Genome assembly of Pristionchus species.</title>
        <authorList>
            <person name="Yoshida K."/>
            <person name="Sommer R.J."/>
        </authorList>
    </citation>
    <scope>NUCLEOTIDE SEQUENCE</scope>
    <source>
        <strain evidence="8">RS0144</strain>
    </source>
</reference>
<name>A0AAV5ULM4_9BILA</name>
<evidence type="ECO:0000256" key="3">
    <source>
        <dbReference type="ARBA" id="ARBA00022968"/>
    </source>
</evidence>
<keyword evidence="4" id="KW-1133">Transmembrane helix</keyword>
<evidence type="ECO:0000256" key="6">
    <source>
        <dbReference type="ARBA" id="ARBA00023136"/>
    </source>
</evidence>
<dbReference type="InterPro" id="IPR029044">
    <property type="entry name" value="Nucleotide-diphossugar_trans"/>
</dbReference>
<evidence type="ECO:0000313" key="8">
    <source>
        <dbReference type="EMBL" id="GMT07927.1"/>
    </source>
</evidence>
<keyword evidence="3" id="KW-0735">Signal-anchor</keyword>
<dbReference type="Gene3D" id="3.90.550.10">
    <property type="entry name" value="Spore Coat Polysaccharide Biosynthesis Protein SpsA, Chain A"/>
    <property type="match status" value="1"/>
</dbReference>
<sequence length="527" mass="60663">VYLPTYADTVTSVNECTDHHIVIVLGGYKTINLASVLFKSLLFHQRGPLVFHFITDMRARKVLPTLFDTWNLPSVRYHIYDMEPFKKEVDWVPNSHYSSVFGLIRLAIPEILPDYVKQVLFLDTDLVVLDDITPIFDSFKGTNDSALYAMGENLSPWFTQKGHWPARGRGYNAGVVLMHIERMRKANWSEMWKRETRKRLETFRGGNDQDILNVLILAYPDIVVEFPCEYNFQMGGQGQPERCRKVDRIKIAHFNSPQKLKLKSKYVVHFAQYHAIYQSMDGYVLRLRDVCESDNSTVTVLADLTEKEIECKKLLTAIQTKYRTHLYVNGIAPSNVSGDVTLITHLTVDRFEMFGELLDAWKGPVSAAIYCTDAELSQFEKFLSTSRIGRGRKNVAMHAIFKTGNYYPSNYLRNVALNASDADFVFIADVDFIPSKGLYESLRAAMKEKRDKKVLVVPAFEMLSTKTHLIPRSKADLLSKWDDGQVRNNESLKKSEIFFRFNRLERMNGFQIIVQRFTTIGNTRILP</sequence>
<dbReference type="GO" id="GO:0035269">
    <property type="term" value="P:protein O-linked glycosylation via mannose"/>
    <property type="evidence" value="ECO:0007669"/>
    <property type="project" value="TreeGrafter"/>
</dbReference>
<comment type="caution">
    <text evidence="8">The sequence shown here is derived from an EMBL/GenBank/DDBJ whole genome shotgun (WGS) entry which is preliminary data.</text>
</comment>
<keyword evidence="5" id="KW-0333">Golgi apparatus</keyword>
<evidence type="ECO:0008006" key="10">
    <source>
        <dbReference type="Google" id="ProtNLM"/>
    </source>
</evidence>
<dbReference type="GO" id="GO:0000139">
    <property type="term" value="C:Golgi membrane"/>
    <property type="evidence" value="ECO:0007669"/>
    <property type="project" value="UniProtKB-SubCell"/>
</dbReference>
<keyword evidence="6" id="KW-0472">Membrane</keyword>
<evidence type="ECO:0000256" key="5">
    <source>
        <dbReference type="ARBA" id="ARBA00023034"/>
    </source>
</evidence>
<dbReference type="GO" id="GO:0015020">
    <property type="term" value="F:glucuronosyltransferase activity"/>
    <property type="evidence" value="ECO:0007669"/>
    <property type="project" value="TreeGrafter"/>
</dbReference>